<evidence type="ECO:0000256" key="4">
    <source>
        <dbReference type="ARBA" id="ARBA00022777"/>
    </source>
</evidence>
<dbReference type="PROSITE" id="PS00584">
    <property type="entry name" value="PFKB_KINASES_2"/>
    <property type="match status" value="1"/>
</dbReference>
<evidence type="ECO:0000256" key="7">
    <source>
        <dbReference type="PIRNR" id="PIRNR000535"/>
    </source>
</evidence>
<proteinExistence type="inferred from homology"/>
<evidence type="ECO:0000256" key="5">
    <source>
        <dbReference type="ARBA" id="ARBA00022840"/>
    </source>
</evidence>
<evidence type="ECO:0000256" key="1">
    <source>
        <dbReference type="ARBA" id="ARBA00005380"/>
    </source>
</evidence>
<dbReference type="CDD" id="cd01164">
    <property type="entry name" value="FruK_PfkB_like"/>
    <property type="match status" value="1"/>
</dbReference>
<comment type="pathway">
    <text evidence="7">Carbohydrate metabolism; D-tagatose 6-phosphate degradation; D-glyceraldehyde 3-phosphate and glycerone phosphate from D-tagatose 6-phosphate: step 1/2.</text>
</comment>
<keyword evidence="11" id="KW-1185">Reference proteome</keyword>
<evidence type="ECO:0000256" key="6">
    <source>
        <dbReference type="ARBA" id="ARBA00047745"/>
    </source>
</evidence>
<comment type="similarity">
    <text evidence="7">Belongs to the carbohydrate kinase PfkB family. LacC subfamily.</text>
</comment>
<dbReference type="InterPro" id="IPR011611">
    <property type="entry name" value="PfkB_dom"/>
</dbReference>
<dbReference type="RefSeq" id="WP_213235234.1">
    <property type="nucleotide sequence ID" value="NZ_JAHBCL010000002.1"/>
</dbReference>
<keyword evidence="3 7" id="KW-0547">Nucleotide-binding</keyword>
<comment type="caution">
    <text evidence="10">The sequence shown here is derived from an EMBL/GenBank/DDBJ whole genome shotgun (WGS) entry which is preliminary data.</text>
</comment>
<dbReference type="EMBL" id="JAHBCL010000002">
    <property type="protein sequence ID" value="MBS7525454.1"/>
    <property type="molecule type" value="Genomic_DNA"/>
</dbReference>
<keyword evidence="2 7" id="KW-0808">Transferase</keyword>
<comment type="catalytic activity">
    <reaction evidence="6 8">
        <text>beta-D-fructose 1-phosphate + ATP = beta-D-fructose 1,6-bisphosphate + ADP + H(+)</text>
        <dbReference type="Rhea" id="RHEA:14213"/>
        <dbReference type="ChEBI" id="CHEBI:15378"/>
        <dbReference type="ChEBI" id="CHEBI:30616"/>
        <dbReference type="ChEBI" id="CHEBI:32966"/>
        <dbReference type="ChEBI" id="CHEBI:138881"/>
        <dbReference type="ChEBI" id="CHEBI:456216"/>
        <dbReference type="EC" id="2.7.1.56"/>
    </reaction>
</comment>
<evidence type="ECO:0000256" key="3">
    <source>
        <dbReference type="ARBA" id="ARBA00022741"/>
    </source>
</evidence>
<evidence type="ECO:0000259" key="9">
    <source>
        <dbReference type="Pfam" id="PF00294"/>
    </source>
</evidence>
<evidence type="ECO:0000313" key="10">
    <source>
        <dbReference type="EMBL" id="MBS7525454.1"/>
    </source>
</evidence>
<dbReference type="NCBIfam" id="TIGR03168">
    <property type="entry name" value="1-PFK"/>
    <property type="match status" value="1"/>
</dbReference>
<evidence type="ECO:0000256" key="2">
    <source>
        <dbReference type="ARBA" id="ARBA00022679"/>
    </source>
</evidence>
<dbReference type="NCBIfam" id="TIGR03828">
    <property type="entry name" value="pfkB"/>
    <property type="match status" value="1"/>
</dbReference>
<keyword evidence="5 7" id="KW-0067">ATP-binding</keyword>
<dbReference type="Gene3D" id="3.40.1190.20">
    <property type="match status" value="1"/>
</dbReference>
<gene>
    <name evidence="10" type="primary">pfkB</name>
    <name evidence="10" type="ORF">KHM83_02040</name>
</gene>
<dbReference type="SUPFAM" id="SSF53613">
    <property type="entry name" value="Ribokinase-like"/>
    <property type="match status" value="1"/>
</dbReference>
<evidence type="ECO:0000313" key="11">
    <source>
        <dbReference type="Proteomes" id="UP000746471"/>
    </source>
</evidence>
<dbReference type="Proteomes" id="UP000746471">
    <property type="component" value="Unassembled WGS sequence"/>
</dbReference>
<dbReference type="PANTHER" id="PTHR46566">
    <property type="entry name" value="1-PHOSPHOFRUCTOKINASE-RELATED"/>
    <property type="match status" value="1"/>
</dbReference>
<dbReference type="InterPro" id="IPR029056">
    <property type="entry name" value="Ribokinase-like"/>
</dbReference>
<accession>A0ABS5PM22</accession>
<keyword evidence="4 8" id="KW-0418">Kinase</keyword>
<dbReference type="EC" id="2.7.1.144" evidence="7"/>
<organism evidence="10 11">
    <name type="scientific">Fusibacter paucivorans</name>
    <dbReference type="NCBI Taxonomy" id="76009"/>
    <lineage>
        <taxon>Bacteria</taxon>
        <taxon>Bacillati</taxon>
        <taxon>Bacillota</taxon>
        <taxon>Clostridia</taxon>
        <taxon>Eubacteriales</taxon>
        <taxon>Eubacteriales Family XII. Incertae Sedis</taxon>
        <taxon>Fusibacter</taxon>
    </lineage>
</organism>
<dbReference type="InterPro" id="IPR017583">
    <property type="entry name" value="Tagatose/fructose_Pkinase"/>
</dbReference>
<dbReference type="PROSITE" id="PS00583">
    <property type="entry name" value="PFKB_KINASES_1"/>
    <property type="match status" value="1"/>
</dbReference>
<dbReference type="GO" id="GO:0008662">
    <property type="term" value="F:1-phosphofructokinase activity"/>
    <property type="evidence" value="ECO:0007669"/>
    <property type="project" value="UniProtKB-EC"/>
</dbReference>
<dbReference type="PANTHER" id="PTHR46566:SF2">
    <property type="entry name" value="ATP-DEPENDENT 6-PHOSPHOFRUCTOKINASE ISOZYME 2"/>
    <property type="match status" value="1"/>
</dbReference>
<dbReference type="InterPro" id="IPR022463">
    <property type="entry name" value="1-PFruKinase"/>
</dbReference>
<evidence type="ECO:0000256" key="8">
    <source>
        <dbReference type="RuleBase" id="RU369061"/>
    </source>
</evidence>
<dbReference type="PIRSF" id="PIRSF000535">
    <property type="entry name" value="1PFK/6PFK/LacC"/>
    <property type="match status" value="1"/>
</dbReference>
<comment type="similarity">
    <text evidence="1">Belongs to the carbohydrate kinase pfkB family.</text>
</comment>
<reference evidence="10 11" key="1">
    <citation type="submission" date="2021-05" db="EMBL/GenBank/DDBJ databases">
        <title>Fusibacter ferrireducens sp. nov., an anaerobic, sulfur- and Fe-reducing bacterium isolated from the mangrove sediment.</title>
        <authorList>
            <person name="Qiu D."/>
        </authorList>
    </citation>
    <scope>NUCLEOTIDE SEQUENCE [LARGE SCALE GENOMIC DNA]</scope>
    <source>
        <strain evidence="10 11">DSM 12116</strain>
    </source>
</reference>
<keyword evidence="7" id="KW-0423">Lactose metabolism</keyword>
<comment type="catalytic activity">
    <reaction evidence="7">
        <text>D-tagatofuranose 6-phosphate + ATP = D-tagatofuranose 1,6-bisphosphate + ADP + H(+)</text>
        <dbReference type="Rhea" id="RHEA:12420"/>
        <dbReference type="ChEBI" id="CHEBI:15378"/>
        <dbReference type="ChEBI" id="CHEBI:30616"/>
        <dbReference type="ChEBI" id="CHEBI:58694"/>
        <dbReference type="ChEBI" id="CHEBI:58695"/>
        <dbReference type="ChEBI" id="CHEBI:456216"/>
        <dbReference type="EC" id="2.7.1.144"/>
    </reaction>
</comment>
<protein>
    <recommendedName>
        <fullName evidence="7">Tagatose-6-phosphate kinase</fullName>
        <ecNumber evidence="7">2.7.1.144</ecNumber>
    </recommendedName>
</protein>
<sequence>MILTVTLNPAIDRTIIIDNFRVDQVNRVQRIRRDIGGKGLNVTKTINAMGGSSKALLVLGGENGKFIKERANADGLNIAVFEIEGNTRENIKLVDPVDHTFTDVNEPGPALNRETCQLLAKTITQAVKQRDWLVISGSSPKGIDTAFYETIFSHAEAIGVKIIADVSGKQLETLLQYKPWLIKPNIHELGELFDVEIEDSVSAIAYARQIIKRGISTVVVSMGEKGLLWVDAERAIVANAVKVPVKSTVGAGDAIVAGLTLGLSRGEAPETIIREAIAAATCVITTEGSMTGDLAKMPDYQKRVIVQKL</sequence>
<feature type="domain" description="Carbohydrate kinase PfkB" evidence="9">
    <location>
        <begin position="7"/>
        <end position="291"/>
    </location>
</feature>
<name>A0ABS5PM22_9FIRM</name>
<comment type="function">
    <text evidence="8">Catalyzes the ATP-dependent phosphorylation of fructose-l-phosphate to fructose-l,6-bisphosphate.</text>
</comment>
<dbReference type="Pfam" id="PF00294">
    <property type="entry name" value="PfkB"/>
    <property type="match status" value="1"/>
</dbReference>
<dbReference type="InterPro" id="IPR002173">
    <property type="entry name" value="Carboh/pur_kinase_PfkB_CS"/>
</dbReference>